<dbReference type="AlphaFoldDB" id="A0A554LHT6"/>
<comment type="caution">
    <text evidence="2">The sequence shown here is derived from an EMBL/GenBank/DDBJ whole genome shotgun (WGS) entry which is preliminary data.</text>
</comment>
<feature type="transmembrane region" description="Helical" evidence="1">
    <location>
        <begin position="12"/>
        <end position="29"/>
    </location>
</feature>
<organism evidence="2 3">
    <name type="scientific">Candidatus Berkelbacteria bacterium Licking1014_7</name>
    <dbReference type="NCBI Taxonomy" id="2017147"/>
    <lineage>
        <taxon>Bacteria</taxon>
        <taxon>Candidatus Berkelbacteria</taxon>
    </lineage>
</organism>
<evidence type="ECO:0000313" key="3">
    <source>
        <dbReference type="Proteomes" id="UP000315689"/>
    </source>
</evidence>
<feature type="transmembrane region" description="Helical" evidence="1">
    <location>
        <begin position="35"/>
        <end position="55"/>
    </location>
</feature>
<dbReference type="Proteomes" id="UP000315689">
    <property type="component" value="Unassembled WGS sequence"/>
</dbReference>
<proteinExistence type="predicted"/>
<keyword evidence="1" id="KW-0812">Transmembrane</keyword>
<gene>
    <name evidence="2" type="ORF">CEN89_714</name>
</gene>
<keyword evidence="1" id="KW-1133">Transmembrane helix</keyword>
<keyword evidence="1" id="KW-0472">Membrane</keyword>
<name>A0A554LHT6_9BACT</name>
<evidence type="ECO:0000313" key="2">
    <source>
        <dbReference type="EMBL" id="TSC92410.1"/>
    </source>
</evidence>
<evidence type="ECO:0000256" key="1">
    <source>
        <dbReference type="SAM" id="Phobius"/>
    </source>
</evidence>
<reference evidence="2 3" key="1">
    <citation type="submission" date="2017-07" db="EMBL/GenBank/DDBJ databases">
        <title>Mechanisms for carbon and nitrogen cycling indicate functional differentiation within the Candidate Phyla Radiation.</title>
        <authorList>
            <person name="Danczak R.E."/>
            <person name="Johnston M.D."/>
            <person name="Kenah C."/>
            <person name="Slattery M."/>
            <person name="Wrighton K.C."/>
            <person name="Wilkins M.J."/>
        </authorList>
    </citation>
    <scope>NUCLEOTIDE SEQUENCE [LARGE SCALE GENOMIC DNA]</scope>
    <source>
        <strain evidence="2">Licking1014_7</strain>
    </source>
</reference>
<protein>
    <submittedName>
        <fullName evidence="2">Uncharacterized protein</fullName>
    </submittedName>
</protein>
<sequence length="61" mass="6561">MQKVISEFFLDGAKIIFGSLVVGAFMPTAQAPISWITVMVGIFIMIAFLVIAGIISKKGGW</sequence>
<dbReference type="EMBL" id="VMGK01000029">
    <property type="protein sequence ID" value="TSC92410.1"/>
    <property type="molecule type" value="Genomic_DNA"/>
</dbReference>
<accession>A0A554LHT6</accession>